<evidence type="ECO:0000256" key="1">
    <source>
        <dbReference type="PROSITE-ProRule" id="PRU00169"/>
    </source>
</evidence>
<dbReference type="PROSITE" id="PS50110">
    <property type="entry name" value="RESPONSE_REGULATORY"/>
    <property type="match status" value="1"/>
</dbReference>
<dbReference type="EMBL" id="BMXA01000001">
    <property type="protein sequence ID" value="GGZ96540.1"/>
    <property type="molecule type" value="Genomic_DNA"/>
</dbReference>
<feature type="domain" description="Response regulatory" evidence="2">
    <location>
        <begin position="2"/>
        <end position="116"/>
    </location>
</feature>
<dbReference type="InterPro" id="IPR011006">
    <property type="entry name" value="CheY-like_superfamily"/>
</dbReference>
<dbReference type="PANTHER" id="PTHR43228">
    <property type="entry name" value="TWO-COMPONENT RESPONSE REGULATOR"/>
    <property type="match status" value="1"/>
</dbReference>
<reference evidence="3" key="1">
    <citation type="journal article" date="2014" name="Int. J. Syst. Evol. Microbiol.">
        <title>Complete genome sequence of Corynebacterium casei LMG S-19264T (=DSM 44701T), isolated from a smear-ripened cheese.</title>
        <authorList>
            <consortium name="US DOE Joint Genome Institute (JGI-PGF)"/>
            <person name="Walter F."/>
            <person name="Albersmeier A."/>
            <person name="Kalinowski J."/>
            <person name="Ruckert C."/>
        </authorList>
    </citation>
    <scope>NUCLEOTIDE SEQUENCE</scope>
    <source>
        <strain evidence="3">KCTC 12711</strain>
    </source>
</reference>
<dbReference type="Proteomes" id="UP000614811">
    <property type="component" value="Unassembled WGS sequence"/>
</dbReference>
<dbReference type="Pfam" id="PF00072">
    <property type="entry name" value="Response_reg"/>
    <property type="match status" value="1"/>
</dbReference>
<evidence type="ECO:0000313" key="4">
    <source>
        <dbReference type="Proteomes" id="UP000614811"/>
    </source>
</evidence>
<accession>A0A918RE97</accession>
<dbReference type="Gene3D" id="3.40.50.2300">
    <property type="match status" value="1"/>
</dbReference>
<dbReference type="RefSeq" id="WP_189398046.1">
    <property type="nucleotide sequence ID" value="NZ_BMXA01000001.1"/>
</dbReference>
<name>A0A918RE97_9GAMM</name>
<dbReference type="AlphaFoldDB" id="A0A918RE97"/>
<dbReference type="SUPFAM" id="SSF52172">
    <property type="entry name" value="CheY-like"/>
    <property type="match status" value="1"/>
</dbReference>
<reference evidence="3" key="2">
    <citation type="submission" date="2020-09" db="EMBL/GenBank/DDBJ databases">
        <authorList>
            <person name="Sun Q."/>
            <person name="Kim S."/>
        </authorList>
    </citation>
    <scope>NUCLEOTIDE SEQUENCE</scope>
    <source>
        <strain evidence="3">KCTC 12711</strain>
    </source>
</reference>
<keyword evidence="4" id="KW-1185">Reference proteome</keyword>
<gene>
    <name evidence="3" type="primary">cheY</name>
    <name evidence="3" type="ORF">GCM10008090_00970</name>
</gene>
<protein>
    <submittedName>
        <fullName evidence="3">Chemotaxis protein CheY</fullName>
    </submittedName>
</protein>
<organism evidence="3 4">
    <name type="scientific">Arenicella chitinivorans</name>
    <dbReference type="NCBI Taxonomy" id="1329800"/>
    <lineage>
        <taxon>Bacteria</taxon>
        <taxon>Pseudomonadati</taxon>
        <taxon>Pseudomonadota</taxon>
        <taxon>Gammaproteobacteria</taxon>
        <taxon>Arenicellales</taxon>
        <taxon>Arenicellaceae</taxon>
        <taxon>Arenicella</taxon>
    </lineage>
</organism>
<dbReference type="InterPro" id="IPR052048">
    <property type="entry name" value="ST_Response_Regulator"/>
</dbReference>
<keyword evidence="1" id="KW-0597">Phosphoprotein</keyword>
<dbReference type="PANTHER" id="PTHR43228:SF1">
    <property type="entry name" value="TWO-COMPONENT RESPONSE REGULATOR ARR22"/>
    <property type="match status" value="1"/>
</dbReference>
<evidence type="ECO:0000313" key="3">
    <source>
        <dbReference type="EMBL" id="GGZ96540.1"/>
    </source>
</evidence>
<proteinExistence type="predicted"/>
<dbReference type="GO" id="GO:0000160">
    <property type="term" value="P:phosphorelay signal transduction system"/>
    <property type="evidence" value="ECO:0007669"/>
    <property type="project" value="InterPro"/>
</dbReference>
<sequence length="122" mass="13352">MKLLIVDDSLVIRNKISRSLLSRFAKVERAENGRQALESAKKELPDLVTMDLTMPEMGGVECIRHMVTIAPKAAILVVSALSDKHTAITALKYGANGFLCKPFTESDLQSAIEQVLKVAGQR</sequence>
<feature type="modified residue" description="4-aspartylphosphate" evidence="1">
    <location>
        <position position="51"/>
    </location>
</feature>
<comment type="caution">
    <text evidence="3">The sequence shown here is derived from an EMBL/GenBank/DDBJ whole genome shotgun (WGS) entry which is preliminary data.</text>
</comment>
<dbReference type="SMART" id="SM00448">
    <property type="entry name" value="REC"/>
    <property type="match status" value="1"/>
</dbReference>
<dbReference type="InterPro" id="IPR001789">
    <property type="entry name" value="Sig_transdc_resp-reg_receiver"/>
</dbReference>
<evidence type="ECO:0000259" key="2">
    <source>
        <dbReference type="PROSITE" id="PS50110"/>
    </source>
</evidence>